<organism evidence="2 3">
    <name type="scientific">Candidatus Mucispirillum faecigallinarum</name>
    <dbReference type="NCBI Taxonomy" id="2838699"/>
    <lineage>
        <taxon>Bacteria</taxon>
        <taxon>Pseudomonadati</taxon>
        <taxon>Deferribacterota</taxon>
        <taxon>Deferribacteres</taxon>
        <taxon>Deferribacterales</taxon>
        <taxon>Mucispirillaceae</taxon>
        <taxon>Mucispirillum</taxon>
    </lineage>
</organism>
<sequence>MKITVNLISNIFLAFILAVLPYMALVKVFLKNPDTPFLTFDMIIIVIVNIIVYILAVLGLELAENHAKAMDKKTRLSSLLFILMLLPVILKYIIGMAISIIPALSGSIIMYADDLILILFTIILIRLFYKYSKYAACLLIPLLLFNIYTAFF</sequence>
<proteinExistence type="predicted"/>
<reference evidence="2" key="2">
    <citation type="submission" date="2021-04" db="EMBL/GenBank/DDBJ databases">
        <authorList>
            <person name="Gilroy R."/>
        </authorList>
    </citation>
    <scope>NUCLEOTIDE SEQUENCE</scope>
    <source>
        <strain evidence="2">ChiW4-1371</strain>
    </source>
</reference>
<keyword evidence="1" id="KW-0812">Transmembrane</keyword>
<accession>A0A9D2KAQ3</accession>
<dbReference type="Proteomes" id="UP000824176">
    <property type="component" value="Unassembled WGS sequence"/>
</dbReference>
<keyword evidence="1" id="KW-1133">Transmembrane helix</keyword>
<feature type="transmembrane region" description="Helical" evidence="1">
    <location>
        <begin position="134"/>
        <end position="151"/>
    </location>
</feature>
<name>A0A9D2KAQ3_9BACT</name>
<keyword evidence="1" id="KW-0472">Membrane</keyword>
<dbReference type="AlphaFoldDB" id="A0A9D2KAQ3"/>
<evidence type="ECO:0000313" key="2">
    <source>
        <dbReference type="EMBL" id="HIZ89569.1"/>
    </source>
</evidence>
<feature type="transmembrane region" description="Helical" evidence="1">
    <location>
        <begin position="79"/>
        <end position="102"/>
    </location>
</feature>
<comment type="caution">
    <text evidence="2">The sequence shown here is derived from an EMBL/GenBank/DDBJ whole genome shotgun (WGS) entry which is preliminary data.</text>
</comment>
<protein>
    <submittedName>
        <fullName evidence="2">Uncharacterized protein</fullName>
    </submittedName>
</protein>
<gene>
    <name evidence="2" type="ORF">H9804_06465</name>
</gene>
<evidence type="ECO:0000256" key="1">
    <source>
        <dbReference type="SAM" id="Phobius"/>
    </source>
</evidence>
<reference evidence="2" key="1">
    <citation type="journal article" date="2021" name="PeerJ">
        <title>Extensive microbial diversity within the chicken gut microbiome revealed by metagenomics and culture.</title>
        <authorList>
            <person name="Gilroy R."/>
            <person name="Ravi A."/>
            <person name="Getino M."/>
            <person name="Pursley I."/>
            <person name="Horton D.L."/>
            <person name="Alikhan N.F."/>
            <person name="Baker D."/>
            <person name="Gharbi K."/>
            <person name="Hall N."/>
            <person name="Watson M."/>
            <person name="Adriaenssens E.M."/>
            <person name="Foster-Nyarko E."/>
            <person name="Jarju S."/>
            <person name="Secka A."/>
            <person name="Antonio M."/>
            <person name="Oren A."/>
            <person name="Chaudhuri R.R."/>
            <person name="La Ragione R."/>
            <person name="Hildebrand F."/>
            <person name="Pallen M.J."/>
        </authorList>
    </citation>
    <scope>NUCLEOTIDE SEQUENCE</scope>
    <source>
        <strain evidence="2">ChiW4-1371</strain>
    </source>
</reference>
<feature type="transmembrane region" description="Helical" evidence="1">
    <location>
        <begin position="37"/>
        <end position="58"/>
    </location>
</feature>
<dbReference type="EMBL" id="DXAQ01000099">
    <property type="protein sequence ID" value="HIZ89569.1"/>
    <property type="molecule type" value="Genomic_DNA"/>
</dbReference>
<feature type="transmembrane region" description="Helical" evidence="1">
    <location>
        <begin position="108"/>
        <end position="129"/>
    </location>
</feature>
<feature type="transmembrane region" description="Helical" evidence="1">
    <location>
        <begin position="7"/>
        <end position="25"/>
    </location>
</feature>
<evidence type="ECO:0000313" key="3">
    <source>
        <dbReference type="Proteomes" id="UP000824176"/>
    </source>
</evidence>